<evidence type="ECO:0000313" key="2">
    <source>
        <dbReference type="Proteomes" id="UP000431826"/>
    </source>
</evidence>
<dbReference type="AlphaFoldDB" id="A0A640UY86"/>
<protein>
    <submittedName>
        <fullName evidence="1">Uncharacterized protein</fullName>
    </submittedName>
</protein>
<proteinExistence type="predicted"/>
<keyword evidence="2" id="KW-1185">Reference proteome</keyword>
<gene>
    <name evidence="1" type="ORF">Stube_49970</name>
</gene>
<comment type="caution">
    <text evidence="1">The sequence shown here is derived from an EMBL/GenBank/DDBJ whole genome shotgun (WGS) entry which is preliminary data.</text>
</comment>
<reference evidence="1 2" key="1">
    <citation type="submission" date="2019-12" db="EMBL/GenBank/DDBJ databases">
        <title>Whole genome shotgun sequence of Streptomyces tubercidicus NBRC 13090.</title>
        <authorList>
            <person name="Ichikawa N."/>
            <person name="Kimura A."/>
            <person name="Kitahashi Y."/>
            <person name="Komaki H."/>
            <person name="Tamura T."/>
        </authorList>
    </citation>
    <scope>NUCLEOTIDE SEQUENCE [LARGE SCALE GENOMIC DNA]</scope>
    <source>
        <strain evidence="1 2">NBRC 13090</strain>
    </source>
</reference>
<dbReference type="EMBL" id="BLIR01000001">
    <property type="protein sequence ID" value="GFE40324.1"/>
    <property type="molecule type" value="Genomic_DNA"/>
</dbReference>
<organism evidence="1 2">
    <name type="scientific">Streptomyces tubercidicus</name>
    <dbReference type="NCBI Taxonomy" id="47759"/>
    <lineage>
        <taxon>Bacteria</taxon>
        <taxon>Bacillati</taxon>
        <taxon>Actinomycetota</taxon>
        <taxon>Actinomycetes</taxon>
        <taxon>Kitasatosporales</taxon>
        <taxon>Streptomycetaceae</taxon>
        <taxon>Streptomyces</taxon>
    </lineage>
</organism>
<name>A0A640UY86_9ACTN</name>
<accession>A0A640UY86</accession>
<evidence type="ECO:0000313" key="1">
    <source>
        <dbReference type="EMBL" id="GFE40324.1"/>
    </source>
</evidence>
<dbReference type="Proteomes" id="UP000431826">
    <property type="component" value="Unassembled WGS sequence"/>
</dbReference>
<sequence length="195" mass="21976">MKTTDLISPLSQFQAVIGDSKDDVQKLLFDLNDASVGLAIPRERLERAFQRSWPEFENEMRSISVISSRDNLSNTVQRSEADMTEEILLIARQLDHRMAEIERYELRADGAPRRPSREIRRISEEKFIASSFAKIGWEAVRSSWEGESVVIVAQSSDGSSHSISRDFVERLAKSLGREVAVLGEAGKVIVRSDLP</sequence>